<name>A0A9X7VVX8_9BACL</name>
<evidence type="ECO:0000313" key="3">
    <source>
        <dbReference type="Proteomes" id="UP000663505"/>
    </source>
</evidence>
<dbReference type="RefSeq" id="WP_206655430.1">
    <property type="nucleotide sequence ID" value="NZ_CP071182.1"/>
</dbReference>
<dbReference type="Pfam" id="PF08858">
    <property type="entry name" value="IDEAL"/>
    <property type="match status" value="1"/>
</dbReference>
<dbReference type="AlphaFoldDB" id="A0A9X7VVX8"/>
<evidence type="ECO:0000313" key="2">
    <source>
        <dbReference type="EMBL" id="QSO46059.1"/>
    </source>
</evidence>
<dbReference type="SMART" id="SM00914">
    <property type="entry name" value="IDEAL"/>
    <property type="match status" value="1"/>
</dbReference>
<dbReference type="KEGG" id="afx:JZ786_16205"/>
<dbReference type="Gene3D" id="4.10.810.10">
    <property type="entry name" value="Virus Scaffolding Protein, Chain A"/>
    <property type="match status" value="1"/>
</dbReference>
<dbReference type="EMBL" id="CP071182">
    <property type="protein sequence ID" value="QSO46059.1"/>
    <property type="molecule type" value="Genomic_DNA"/>
</dbReference>
<evidence type="ECO:0000259" key="1">
    <source>
        <dbReference type="SMART" id="SM00914"/>
    </source>
</evidence>
<dbReference type="InterPro" id="IPR027393">
    <property type="entry name" value="Virus_scaffolding_prot_C"/>
</dbReference>
<feature type="domain" description="IDEAL" evidence="1">
    <location>
        <begin position="27"/>
        <end position="63"/>
    </location>
</feature>
<protein>
    <submittedName>
        <fullName evidence="2">IDEAL domain-containing protein</fullName>
    </submittedName>
</protein>
<dbReference type="InterPro" id="IPR014957">
    <property type="entry name" value="IDEAL_dom"/>
</dbReference>
<reference evidence="2 3" key="1">
    <citation type="submission" date="2021-02" db="EMBL/GenBank/DDBJ databases">
        <title>Alicyclobacillus curvatus sp. nov. and Alicyclobacillus mengziensis sp. nov., two acidophilic bacteria isolated from acid mine drainage.</title>
        <authorList>
            <person name="Huang Y."/>
        </authorList>
    </citation>
    <scope>NUCLEOTIDE SEQUENCE [LARGE SCALE GENOMIC DNA]</scope>
    <source>
        <strain evidence="2 3">S30H14</strain>
    </source>
</reference>
<dbReference type="Proteomes" id="UP000663505">
    <property type="component" value="Chromosome"/>
</dbReference>
<gene>
    <name evidence="2" type="ORF">JZ786_16205</name>
</gene>
<keyword evidence="3" id="KW-1185">Reference proteome</keyword>
<organism evidence="2 3">
    <name type="scientific">Alicyclobacillus mengziensis</name>
    <dbReference type="NCBI Taxonomy" id="2931921"/>
    <lineage>
        <taxon>Bacteria</taxon>
        <taxon>Bacillati</taxon>
        <taxon>Bacillota</taxon>
        <taxon>Bacilli</taxon>
        <taxon>Bacillales</taxon>
        <taxon>Alicyclobacillaceae</taxon>
        <taxon>Alicyclobacillus</taxon>
    </lineage>
</organism>
<sequence>MLENTSRQHPTRPPYTPSELTQMAEDVVHEAVTKWYQEWLRSRIDEALDERDQERFYELAEHWNQLYAR</sequence>
<accession>A0A9X7VVX8</accession>
<proteinExistence type="predicted"/>